<dbReference type="PANTHER" id="PTHR10887">
    <property type="entry name" value="DNA2/NAM7 HELICASE FAMILY"/>
    <property type="match status" value="1"/>
</dbReference>
<dbReference type="InterPro" id="IPR041677">
    <property type="entry name" value="DNA2/NAM7_AAA_11"/>
</dbReference>
<evidence type="ECO:0000313" key="2">
    <source>
        <dbReference type="EMBL" id="KAE8302236.1"/>
    </source>
</evidence>
<evidence type="ECO:0000313" key="3">
    <source>
        <dbReference type="Proteomes" id="UP000001548"/>
    </source>
</evidence>
<dbReference type="GO" id="GO:0004386">
    <property type="term" value="F:helicase activity"/>
    <property type="evidence" value="ECO:0007669"/>
    <property type="project" value="UniProtKB-KW"/>
</dbReference>
<keyword evidence="2" id="KW-0347">Helicase</keyword>
<keyword evidence="3" id="KW-1185">Reference proteome</keyword>
<dbReference type="EMBL" id="AACB03000004">
    <property type="protein sequence ID" value="KAE8302236.1"/>
    <property type="molecule type" value="Genomic_DNA"/>
</dbReference>
<dbReference type="InterPro" id="IPR047187">
    <property type="entry name" value="SF1_C_Upf1"/>
</dbReference>
<sequence length="1108" mass="122454">MSDSYIPVLYTLQKTQKRKKYLDGFICITGRTLRVFDEKKRFLDSYTITTRTTVDEDFLELSKCLLQLEDEHRELLHSAASASTPAHSHRSPHPVQSISKPSTATRVSHKTRPTCAAPPDMKTSSSQMNNSLSVKPKFDEASMSIEIPPKPSKTVLTDQSAHLHTFLSAIKSLIFCSGKVTFTPVRELLSSLIFQPISCDLAAQYISTDNSCARILYYSLVATWAELLLPLLQSLGQGGDTQPKSNSYNISTYKNAVVMRRANTAKARRLQLSEAERLVKMRQLDSVTLKQLRADASSNVERSDTWKLSAGEAIAYAKADLFVLVPQSCFVKLKDGSRASSGSSYTCYFFTADTYQPTAEECQNELFMVPLSDVGHWLSKPDSRGSNFAKDYDSFGAVLEKVVVFHYEGFQISYTLLDTLNTAFRTINENIELSPYSRWMRDSFLRFLHASHGPNWKELRLLHAHLSFNNYFKSELDSDVISITDTPSKDLFAEIVGHSNYKQKPYFTSLNQFQREAFDLVISRLTGKDVTGAFIDDTGYCSSHLYLLRGVFGSGKSRVLTALLLLLLEALPEATDSWVFRPRILVVANTNVAVDNLLRRLASAAAGLSIGELLPKVVSRVGSGITAPELHVFGEPLIAFGERLVIFTTFASLNRLTELVSDCDYFPLVIVDEASQVTEPLLLCGLAALRYQVDLMLLAGDNMQLPPVAATATLGASTFERLIGLTEGKHSPRLCPATTLWAQYRCCRPVADLAGALFYGRRVCTMGTEHPPVVKGLPLLSSVHLGSSFDRTVRGSRENSTEAKAIVRLVTALVLDHKVPPSEIGIITPFRAQSSYLEGLLRRALSVFKTVHDEKSLLDADGAEPSELTGVGRAAEEVQRQNSLTDNTIFRSCRTGAVSPQAIPKLSTVSAATVDSFQGSEKLVIIVSLVQATDGHFIREPERSEHINFPNRVNVAITRAVSHLIVFQSYQFSGDNLSSYLKKLTLKDLSLSSTVSPWTKLLAYTTDIGQCFIGIASLLEQLGVKEVEQGLPLFSELTSAQKEDPPTVNEPLRKTAAVTSPIKFASSLSDQLLIDMIIECARDRFIEDKCVLSQAKSTELLQILGGEW</sequence>
<feature type="compositionally biased region" description="Polar residues" evidence="1">
    <location>
        <begin position="122"/>
        <end position="131"/>
    </location>
</feature>
<dbReference type="AlphaFoldDB" id="A8BG19"/>
<dbReference type="InterPro" id="IPR045055">
    <property type="entry name" value="DNA2/NAM7-like"/>
</dbReference>
<dbReference type="OMA" id="CQNELFM"/>
<dbReference type="VEuPathDB" id="GiardiaDB:GL50803_102858"/>
<feature type="region of interest" description="Disordered" evidence="1">
    <location>
        <begin position="79"/>
        <end position="131"/>
    </location>
</feature>
<protein>
    <submittedName>
        <fullName evidence="2">DNA helicase</fullName>
    </submittedName>
</protein>
<proteinExistence type="predicted"/>
<gene>
    <name evidence="2" type="ORF">GL50803_00102858</name>
</gene>
<feature type="compositionally biased region" description="Polar residues" evidence="1">
    <location>
        <begin position="96"/>
        <end position="106"/>
    </location>
</feature>
<dbReference type="Gene3D" id="3.40.50.300">
    <property type="entry name" value="P-loop containing nucleotide triphosphate hydrolases"/>
    <property type="match status" value="2"/>
</dbReference>
<dbReference type="GeneID" id="5700034"/>
<keyword evidence="2" id="KW-0547">Nucleotide-binding</keyword>
<dbReference type="GO" id="GO:0005829">
    <property type="term" value="C:cytosol"/>
    <property type="evidence" value="ECO:0000318"/>
    <property type="project" value="GO_Central"/>
</dbReference>
<dbReference type="KEGG" id="gla:GL50803_00102858"/>
<organism evidence="2 3">
    <name type="scientific">Giardia intestinalis (strain ATCC 50803 / WB clone C6)</name>
    <name type="common">Giardia lamblia</name>
    <dbReference type="NCBI Taxonomy" id="184922"/>
    <lineage>
        <taxon>Eukaryota</taxon>
        <taxon>Metamonada</taxon>
        <taxon>Diplomonadida</taxon>
        <taxon>Hexamitidae</taxon>
        <taxon>Giardiinae</taxon>
        <taxon>Giardia</taxon>
    </lineage>
</organism>
<dbReference type="InterPro" id="IPR018838">
    <property type="entry name" value="ZGRF1-like_N"/>
</dbReference>
<dbReference type="GO" id="GO:0043186">
    <property type="term" value="C:P granule"/>
    <property type="evidence" value="ECO:0000318"/>
    <property type="project" value="GO_Central"/>
</dbReference>
<dbReference type="RefSeq" id="XP_001707115.1">
    <property type="nucleotide sequence ID" value="XM_001707063.1"/>
</dbReference>
<dbReference type="SUPFAM" id="SSF52540">
    <property type="entry name" value="P-loop containing nucleoside triphosphate hydrolases"/>
    <property type="match status" value="1"/>
</dbReference>
<dbReference type="PANTHER" id="PTHR10887:SF322">
    <property type="entry name" value="HELICASE MOV-10"/>
    <property type="match status" value="1"/>
</dbReference>
<reference evidence="2 3" key="1">
    <citation type="journal article" date="2007" name="Science">
        <title>Genomic minimalism in the early diverging intestinal parasite Giardia lamblia.</title>
        <authorList>
            <person name="Morrison H.G."/>
            <person name="McArthur A.G."/>
            <person name="Gillin F.D."/>
            <person name="Aley S.B."/>
            <person name="Adam R.D."/>
            <person name="Olsen G.J."/>
            <person name="Best A.A."/>
            <person name="Cande W.Z."/>
            <person name="Chen F."/>
            <person name="Cipriano M.J."/>
            <person name="Davids B.J."/>
            <person name="Dawson S.C."/>
            <person name="Elmendorf H.G."/>
            <person name="Hehl A.B."/>
            <person name="Holder M.E."/>
            <person name="Huse S.M."/>
            <person name="Kim U.U."/>
            <person name="Lasek-Nesselquist E."/>
            <person name="Manning G."/>
            <person name="Nigam A."/>
            <person name="Nixon J.E."/>
            <person name="Palm D."/>
            <person name="Passamaneck N.E."/>
            <person name="Prabhu A."/>
            <person name="Reich C.I."/>
            <person name="Reiner D.S."/>
            <person name="Samuelson J."/>
            <person name="Svard S.G."/>
            <person name="Sogin M.L."/>
        </authorList>
    </citation>
    <scope>NUCLEOTIDE SEQUENCE [LARGE SCALE GENOMIC DNA]</scope>
    <source>
        <strain evidence="2 3">WB C6</strain>
    </source>
</reference>
<dbReference type="GO" id="GO:0035194">
    <property type="term" value="P:regulatory ncRNA-mediated post-transcriptional gene silencing"/>
    <property type="evidence" value="ECO:0000318"/>
    <property type="project" value="GO_Central"/>
</dbReference>
<dbReference type="FunFam" id="3.40.50.300:FF:006188">
    <property type="entry name" value="DNA helicase"/>
    <property type="match status" value="1"/>
</dbReference>
<dbReference type="GO" id="GO:0003723">
    <property type="term" value="F:RNA binding"/>
    <property type="evidence" value="ECO:0000318"/>
    <property type="project" value="GO_Central"/>
</dbReference>
<dbReference type="STRING" id="184922.A8BG19"/>
<dbReference type="CDD" id="cd18808">
    <property type="entry name" value="SF1_C_Upf1"/>
    <property type="match status" value="1"/>
</dbReference>
<dbReference type="Pfam" id="PF13087">
    <property type="entry name" value="AAA_12"/>
    <property type="match status" value="1"/>
</dbReference>
<accession>A8BG19</accession>
<dbReference type="InterPro" id="IPR041679">
    <property type="entry name" value="DNA2/NAM7-like_C"/>
</dbReference>
<dbReference type="InterPro" id="IPR027417">
    <property type="entry name" value="P-loop_NTPase"/>
</dbReference>
<dbReference type="Pfam" id="PF13086">
    <property type="entry name" value="AAA_11"/>
    <property type="match status" value="2"/>
</dbReference>
<dbReference type="HOGENOM" id="CLU_282206_0_0_1"/>
<comment type="caution">
    <text evidence="2">The sequence shown here is derived from an EMBL/GenBank/DDBJ whole genome shotgun (WGS) entry which is preliminary data.</text>
</comment>
<evidence type="ECO:0000256" key="1">
    <source>
        <dbReference type="SAM" id="MobiDB-lite"/>
    </source>
</evidence>
<keyword evidence="2" id="KW-0067">ATP-binding</keyword>
<dbReference type="Pfam" id="PF10382">
    <property type="entry name" value="ZGRF1-like_N"/>
    <property type="match status" value="1"/>
</dbReference>
<dbReference type="Proteomes" id="UP000001548">
    <property type="component" value="Unassembled WGS sequence"/>
</dbReference>
<name>A8BG19_GIAIC</name>
<keyword evidence="2" id="KW-0378">Hydrolase</keyword>